<name>A0A1S8L8J0_9CLOT</name>
<dbReference type="Pfam" id="PF20124">
    <property type="entry name" value="DUF6514"/>
    <property type="match status" value="1"/>
</dbReference>
<protein>
    <submittedName>
        <fullName evidence="1">Uncharacterized protein</fullName>
    </submittedName>
</protein>
<proteinExistence type="predicted"/>
<sequence>MEVVEILKKKVEMPDKVYEYEYRLIRGEFIVYHECENIKIQSYGIEVERKDVEDNKVINIERDNIKNISNNKDKVHKLMEILYNNIVSPIHFIEVLGLQVDECVSDFDIIR</sequence>
<dbReference type="EMBL" id="CP096983">
    <property type="protein sequence ID" value="URZ10143.1"/>
    <property type="molecule type" value="Genomic_DNA"/>
</dbReference>
<evidence type="ECO:0000313" key="2">
    <source>
        <dbReference type="Proteomes" id="UP000190951"/>
    </source>
</evidence>
<dbReference type="PIRSF" id="PIRSF033595">
    <property type="entry name" value="UCP033595"/>
    <property type="match status" value="1"/>
</dbReference>
<evidence type="ECO:0000313" key="1">
    <source>
        <dbReference type="EMBL" id="URZ10143.1"/>
    </source>
</evidence>
<keyword evidence="2" id="KW-1185">Reference proteome</keyword>
<organism evidence="1 2">
    <name type="scientific">Clostridium felsineum</name>
    <dbReference type="NCBI Taxonomy" id="36839"/>
    <lineage>
        <taxon>Bacteria</taxon>
        <taxon>Bacillati</taxon>
        <taxon>Bacillota</taxon>
        <taxon>Clostridia</taxon>
        <taxon>Eubacteriales</taxon>
        <taxon>Clostridiaceae</taxon>
        <taxon>Clostridium</taxon>
    </lineage>
</organism>
<gene>
    <name evidence="1" type="ORF">CROST_008510</name>
</gene>
<accession>A0A1S8L8J0</accession>
<dbReference type="AlphaFoldDB" id="A0A1S8L8J0"/>
<dbReference type="STRING" id="84029.CROST_17360"/>
<reference evidence="1 2" key="1">
    <citation type="submission" date="2022-04" db="EMBL/GenBank/DDBJ databases">
        <title>Genome sequence of C. roseum typestrain.</title>
        <authorList>
            <person name="Poehlein A."/>
            <person name="Schoch T."/>
            <person name="Duerre P."/>
            <person name="Daniel R."/>
        </authorList>
    </citation>
    <scope>NUCLEOTIDE SEQUENCE [LARGE SCALE GENOMIC DNA]</scope>
    <source>
        <strain evidence="1 2">DSM 7320</strain>
    </source>
</reference>
<dbReference type="RefSeq" id="WP_077834309.1">
    <property type="nucleotide sequence ID" value="NZ_CP096983.1"/>
</dbReference>
<dbReference type="InterPro" id="IPR017016">
    <property type="entry name" value="UCP033595"/>
</dbReference>
<dbReference type="Proteomes" id="UP000190951">
    <property type="component" value="Chromosome"/>
</dbReference>
<dbReference type="KEGG" id="crw:CROST_008510"/>